<organism evidence="1 2">
    <name type="scientific">Trifolium pratense</name>
    <name type="common">Red clover</name>
    <dbReference type="NCBI Taxonomy" id="57577"/>
    <lineage>
        <taxon>Eukaryota</taxon>
        <taxon>Viridiplantae</taxon>
        <taxon>Streptophyta</taxon>
        <taxon>Embryophyta</taxon>
        <taxon>Tracheophyta</taxon>
        <taxon>Spermatophyta</taxon>
        <taxon>Magnoliopsida</taxon>
        <taxon>eudicotyledons</taxon>
        <taxon>Gunneridae</taxon>
        <taxon>Pentapetalae</taxon>
        <taxon>rosids</taxon>
        <taxon>fabids</taxon>
        <taxon>Fabales</taxon>
        <taxon>Fabaceae</taxon>
        <taxon>Papilionoideae</taxon>
        <taxon>50 kb inversion clade</taxon>
        <taxon>NPAAA clade</taxon>
        <taxon>Hologalegina</taxon>
        <taxon>IRL clade</taxon>
        <taxon>Trifolieae</taxon>
        <taxon>Trifolium</taxon>
    </lineage>
</organism>
<proteinExistence type="predicted"/>
<reference evidence="1" key="1">
    <citation type="submission" date="2023-10" db="EMBL/GenBank/DDBJ databases">
        <authorList>
            <person name="Rodriguez Cubillos JULIANA M."/>
            <person name="De Vega J."/>
        </authorList>
    </citation>
    <scope>NUCLEOTIDE SEQUENCE</scope>
</reference>
<keyword evidence="2" id="KW-1185">Reference proteome</keyword>
<accession>A0ACB0K5U8</accession>
<name>A0ACB0K5U8_TRIPR</name>
<gene>
    <name evidence="1" type="ORF">MILVUS5_LOCUS20155</name>
</gene>
<dbReference type="EMBL" id="CASHSV030000206">
    <property type="protein sequence ID" value="CAJ2652710.1"/>
    <property type="molecule type" value="Genomic_DNA"/>
</dbReference>
<sequence length="88" mass="9836">MPIAFPTLMCDIVLAQHPGICTEDDKRGCDLSFDFRLFEGTHAADCAASSVNQSTDVLPRKQMIVDLKVFFSMSILVFLMILQVVILR</sequence>
<evidence type="ECO:0000313" key="1">
    <source>
        <dbReference type="EMBL" id="CAJ2652710.1"/>
    </source>
</evidence>
<comment type="caution">
    <text evidence="1">The sequence shown here is derived from an EMBL/GenBank/DDBJ whole genome shotgun (WGS) entry which is preliminary data.</text>
</comment>
<dbReference type="Proteomes" id="UP001177021">
    <property type="component" value="Unassembled WGS sequence"/>
</dbReference>
<evidence type="ECO:0000313" key="2">
    <source>
        <dbReference type="Proteomes" id="UP001177021"/>
    </source>
</evidence>
<protein>
    <submittedName>
        <fullName evidence="1">Uncharacterized protein</fullName>
    </submittedName>
</protein>